<dbReference type="OrthoDB" id="8455975at2"/>
<name>A0A2U1SUR0_METSR</name>
<dbReference type="EMBL" id="PUIV01000002">
    <property type="protein sequence ID" value="PWB95355.1"/>
    <property type="molecule type" value="Genomic_DNA"/>
</dbReference>
<accession>A0A2U1SUR0</accession>
<gene>
    <name evidence="1" type="ORF">C5689_02165</name>
</gene>
<dbReference type="RefSeq" id="WP_108915644.1">
    <property type="nucleotide sequence ID" value="NZ_BGJY01000001.1"/>
</dbReference>
<reference evidence="1 2" key="1">
    <citation type="journal article" date="2018" name="Appl. Microbiol. Biotechnol.">
        <title>Co-cultivation of the strictly anaerobic methanogen Methanosarcina barkeri with aerobic methanotrophs in an oxygen-limited membrane bioreactor.</title>
        <authorList>
            <person name="In 't Zandt M.H."/>
            <person name="van den Bosch T.J.M."/>
            <person name="Rijkers R."/>
            <person name="van Kessel M.A.H.J."/>
            <person name="Jetten M.S.M."/>
            <person name="Welte C.U."/>
        </authorList>
    </citation>
    <scope>NUCLEOTIDE SEQUENCE [LARGE SCALE GENOMIC DNA]</scope>
    <source>
        <strain evidence="1 2">DSM 17706</strain>
    </source>
</reference>
<evidence type="ECO:0000313" key="1">
    <source>
        <dbReference type="EMBL" id="PWB95355.1"/>
    </source>
</evidence>
<proteinExistence type="predicted"/>
<keyword evidence="2" id="KW-1185">Reference proteome</keyword>
<evidence type="ECO:0000313" key="2">
    <source>
        <dbReference type="Proteomes" id="UP000245137"/>
    </source>
</evidence>
<protein>
    <submittedName>
        <fullName evidence="1">Uncharacterized protein</fullName>
    </submittedName>
</protein>
<dbReference type="Proteomes" id="UP000245137">
    <property type="component" value="Unassembled WGS sequence"/>
</dbReference>
<dbReference type="AlphaFoldDB" id="A0A2U1SUR0"/>
<sequence>MARTSLLFLLVAGTVSFLGGLAPKAALAGPNVPLCFAMQNNYNDCVRRERARERRRHEYEDEWGRGPYEREWGHRPHERRRRGSECDAWLVQLKAQGCF</sequence>
<organism evidence="1 2">
    <name type="scientific">Methylosinus sporium</name>
    <dbReference type="NCBI Taxonomy" id="428"/>
    <lineage>
        <taxon>Bacteria</taxon>
        <taxon>Pseudomonadati</taxon>
        <taxon>Pseudomonadota</taxon>
        <taxon>Alphaproteobacteria</taxon>
        <taxon>Hyphomicrobiales</taxon>
        <taxon>Methylocystaceae</taxon>
        <taxon>Methylosinus</taxon>
    </lineage>
</organism>
<comment type="caution">
    <text evidence="1">The sequence shown here is derived from an EMBL/GenBank/DDBJ whole genome shotgun (WGS) entry which is preliminary data.</text>
</comment>